<proteinExistence type="predicted"/>
<sequence length="141" mass="16284">MDVDDSSESSDLVEEVVKPPEPRQFRCVGEVDEDALDCSPMVRRAFKVLKKTIRQDKARLGMYQKRNSRLREENDLLKRVLDEAEKKGCSAGEVLERIVDDWLKKEDAELVRKFEPRTVRVERRITIGLLGKITRRAGAKV</sequence>
<dbReference type="EMBL" id="HBUE01029100">
    <property type="protein sequence ID" value="CAG6455680.1"/>
    <property type="molecule type" value="Transcribed_RNA"/>
</dbReference>
<keyword evidence="1" id="KW-0175">Coiled coil</keyword>
<reference evidence="2" key="1">
    <citation type="submission" date="2021-05" db="EMBL/GenBank/DDBJ databases">
        <authorList>
            <person name="Alioto T."/>
            <person name="Alioto T."/>
            <person name="Gomez Garrido J."/>
        </authorList>
    </citation>
    <scope>NUCLEOTIDE SEQUENCE</scope>
</reference>
<organism evidence="2">
    <name type="scientific">Culex pipiens</name>
    <name type="common">House mosquito</name>
    <dbReference type="NCBI Taxonomy" id="7175"/>
    <lineage>
        <taxon>Eukaryota</taxon>
        <taxon>Metazoa</taxon>
        <taxon>Ecdysozoa</taxon>
        <taxon>Arthropoda</taxon>
        <taxon>Hexapoda</taxon>
        <taxon>Insecta</taxon>
        <taxon>Pterygota</taxon>
        <taxon>Neoptera</taxon>
        <taxon>Endopterygota</taxon>
        <taxon>Diptera</taxon>
        <taxon>Nematocera</taxon>
        <taxon>Culicoidea</taxon>
        <taxon>Culicidae</taxon>
        <taxon>Culicinae</taxon>
        <taxon>Culicini</taxon>
        <taxon>Culex</taxon>
        <taxon>Culex</taxon>
    </lineage>
</organism>
<feature type="coiled-coil region" evidence="1">
    <location>
        <begin position="53"/>
        <end position="87"/>
    </location>
</feature>
<evidence type="ECO:0000256" key="1">
    <source>
        <dbReference type="SAM" id="Coils"/>
    </source>
</evidence>
<accession>A0A8D8AHC6</accession>
<dbReference type="AlphaFoldDB" id="A0A8D8AHC6"/>
<name>A0A8D8AHC6_CULPI</name>
<protein>
    <submittedName>
        <fullName evidence="2">(northern house mosquito) hypothetical protein</fullName>
    </submittedName>
</protein>
<evidence type="ECO:0000313" key="2">
    <source>
        <dbReference type="EMBL" id="CAG6455680.1"/>
    </source>
</evidence>